<dbReference type="Pfam" id="PF00209">
    <property type="entry name" value="SNF"/>
    <property type="match status" value="1"/>
</dbReference>
<comment type="subcellular location">
    <subcellularLocation>
        <location evidence="1">Membrane</location>
        <topology evidence="1">Multi-pass membrane protein</topology>
    </subcellularLocation>
</comment>
<evidence type="ECO:0000256" key="6">
    <source>
        <dbReference type="PIRSR" id="PIRSR600175-1"/>
    </source>
</evidence>
<dbReference type="GO" id="GO:0046872">
    <property type="term" value="F:metal ion binding"/>
    <property type="evidence" value="ECO:0007669"/>
    <property type="project" value="UniProtKB-KW"/>
</dbReference>
<evidence type="ECO:0008006" key="10">
    <source>
        <dbReference type="Google" id="ProtNLM"/>
    </source>
</evidence>
<keyword evidence="4" id="KW-1133">Transmembrane helix</keyword>
<dbReference type="PROSITE" id="PS50267">
    <property type="entry name" value="NA_NEUROTRAN_SYMP_3"/>
    <property type="match status" value="1"/>
</dbReference>
<dbReference type="AlphaFoldDB" id="A0A4W5L3G2"/>
<reference evidence="8" key="2">
    <citation type="submission" date="2025-08" db="UniProtKB">
        <authorList>
            <consortium name="Ensembl"/>
        </authorList>
    </citation>
    <scope>IDENTIFICATION</scope>
</reference>
<dbReference type="Ensembl" id="ENSHHUT00000020247.1">
    <property type="protein sequence ID" value="ENSHHUP00000019526.1"/>
    <property type="gene ID" value="ENSHHUG00000012204.1"/>
</dbReference>
<name>A0A4W5L3G2_9TELE</name>
<reference evidence="8" key="3">
    <citation type="submission" date="2025-09" db="UniProtKB">
        <authorList>
            <consortium name="Ensembl"/>
        </authorList>
    </citation>
    <scope>IDENTIFICATION</scope>
</reference>
<proteinExistence type="predicted"/>
<keyword evidence="6" id="KW-0479">Metal-binding</keyword>
<keyword evidence="3" id="KW-0812">Transmembrane</keyword>
<dbReference type="InterPro" id="IPR037272">
    <property type="entry name" value="SNS_sf"/>
</dbReference>
<evidence type="ECO:0000256" key="3">
    <source>
        <dbReference type="ARBA" id="ARBA00022692"/>
    </source>
</evidence>
<organism evidence="8 9">
    <name type="scientific">Hucho hucho</name>
    <name type="common">huchen</name>
    <dbReference type="NCBI Taxonomy" id="62062"/>
    <lineage>
        <taxon>Eukaryota</taxon>
        <taxon>Metazoa</taxon>
        <taxon>Chordata</taxon>
        <taxon>Craniata</taxon>
        <taxon>Vertebrata</taxon>
        <taxon>Euteleostomi</taxon>
        <taxon>Actinopterygii</taxon>
        <taxon>Neopterygii</taxon>
        <taxon>Teleostei</taxon>
        <taxon>Protacanthopterygii</taxon>
        <taxon>Salmoniformes</taxon>
        <taxon>Salmonidae</taxon>
        <taxon>Salmoninae</taxon>
        <taxon>Hucho</taxon>
    </lineage>
</organism>
<evidence type="ECO:0000313" key="8">
    <source>
        <dbReference type="Ensembl" id="ENSHHUP00000019526.1"/>
    </source>
</evidence>
<feature type="binding site" evidence="6">
    <location>
        <position position="49"/>
    </location>
    <ligand>
        <name>Na(+)</name>
        <dbReference type="ChEBI" id="CHEBI:29101"/>
        <label>2</label>
    </ligand>
</feature>
<evidence type="ECO:0000256" key="4">
    <source>
        <dbReference type="ARBA" id="ARBA00022989"/>
    </source>
</evidence>
<evidence type="ECO:0000313" key="9">
    <source>
        <dbReference type="Proteomes" id="UP000314982"/>
    </source>
</evidence>
<keyword evidence="6" id="KW-0915">Sodium</keyword>
<feature type="binding site" evidence="6">
    <location>
        <position position="42"/>
    </location>
    <ligand>
        <name>Na(+)</name>
        <dbReference type="ChEBI" id="CHEBI:29101"/>
        <label>1</label>
    </ligand>
</feature>
<evidence type="ECO:0000256" key="1">
    <source>
        <dbReference type="ARBA" id="ARBA00004141"/>
    </source>
</evidence>
<dbReference type="GO" id="GO:0005886">
    <property type="term" value="C:plasma membrane"/>
    <property type="evidence" value="ECO:0007669"/>
    <property type="project" value="TreeGrafter"/>
</dbReference>
<dbReference type="SUPFAM" id="SSF161070">
    <property type="entry name" value="SNF-like"/>
    <property type="match status" value="1"/>
</dbReference>
<sequence>MAASLSAGKHETLPGPVQDTQQSVKERGQWDSKTEFILTVAGAIIGLGNIWRFPYLCYKNGGGESTKSYFCLLVKYSGEKNKYLFSTIICK</sequence>
<evidence type="ECO:0000256" key="7">
    <source>
        <dbReference type="SAM" id="MobiDB-lite"/>
    </source>
</evidence>
<evidence type="ECO:0000256" key="2">
    <source>
        <dbReference type="ARBA" id="ARBA00022448"/>
    </source>
</evidence>
<keyword evidence="5" id="KW-0472">Membrane</keyword>
<dbReference type="InterPro" id="IPR000175">
    <property type="entry name" value="Na/ntran_symport"/>
</dbReference>
<feature type="region of interest" description="Disordered" evidence="7">
    <location>
        <begin position="1"/>
        <end position="24"/>
    </location>
</feature>
<dbReference type="GO" id="GO:0005332">
    <property type="term" value="F:gamma-aminobutyric acid:sodium:chloride symporter activity"/>
    <property type="evidence" value="ECO:0007669"/>
    <property type="project" value="TreeGrafter"/>
</dbReference>
<evidence type="ECO:0000256" key="5">
    <source>
        <dbReference type="ARBA" id="ARBA00023136"/>
    </source>
</evidence>
<keyword evidence="2" id="KW-0813">Transport</keyword>
<dbReference type="Proteomes" id="UP000314982">
    <property type="component" value="Unassembled WGS sequence"/>
</dbReference>
<reference evidence="9" key="1">
    <citation type="submission" date="2018-06" db="EMBL/GenBank/DDBJ databases">
        <title>Genome assembly of Danube salmon.</title>
        <authorList>
            <person name="Macqueen D.J."/>
            <person name="Gundappa M.K."/>
        </authorList>
    </citation>
    <scope>NUCLEOTIDE SEQUENCE [LARGE SCALE GENOMIC DNA]</scope>
</reference>
<dbReference type="PANTHER" id="PTHR11616:SF111">
    <property type="entry name" value="SODIUM- AND CHLORIDE-DEPENDENT GABA TRANSPORTER 2"/>
    <property type="match status" value="1"/>
</dbReference>
<keyword evidence="9" id="KW-1185">Reference proteome</keyword>
<accession>A0A4W5L3G2</accession>
<protein>
    <recommendedName>
        <fullName evidence="10">Transporter</fullName>
    </recommendedName>
</protein>
<dbReference type="PANTHER" id="PTHR11616">
    <property type="entry name" value="SODIUM/CHLORIDE DEPENDENT TRANSPORTER"/>
    <property type="match status" value="1"/>
</dbReference>
<dbReference type="STRING" id="62062.ENSHHUP00000019526"/>
<dbReference type="GO" id="GO:0042995">
    <property type="term" value="C:cell projection"/>
    <property type="evidence" value="ECO:0007669"/>
    <property type="project" value="TreeGrafter"/>
</dbReference>
<dbReference type="GeneTree" id="ENSGT00940000161075"/>